<sequence>MLFTNNLKEAIKLTKPELNAINSITHIDEDIDIKLIEELDKYFIENKRNPSAYQVSFTDSNSVRMNVFTDGFRAANYIDYSALVTWRNTFYLRFAEAYTAIGEQGKRYISPESTFNLAVFLLNNPNFKPLEFKEVI</sequence>
<gene>
    <name evidence="1" type="ORF">Q8W34_17135</name>
</gene>
<protein>
    <recommendedName>
        <fullName evidence="3">Phage gp6-like head-tail connector protein</fullName>
    </recommendedName>
</protein>
<accession>A0ABT9FI12</accession>
<reference evidence="1" key="1">
    <citation type="submission" date="2023-07" db="EMBL/GenBank/DDBJ databases">
        <title>Genome content predicts the carbon catabolic preferences of heterotrophic bacteria.</title>
        <authorList>
            <person name="Gralka M."/>
        </authorList>
    </citation>
    <scope>NUCLEOTIDE SEQUENCE</scope>
    <source>
        <strain evidence="1">4G09</strain>
    </source>
</reference>
<dbReference type="EMBL" id="JAUYVT010000020">
    <property type="protein sequence ID" value="MDP2566373.1"/>
    <property type="molecule type" value="Genomic_DNA"/>
</dbReference>
<proteinExistence type="predicted"/>
<name>A0ABT9FI12_9GAMM</name>
<comment type="caution">
    <text evidence="1">The sequence shown here is derived from an EMBL/GenBank/DDBJ whole genome shotgun (WGS) entry which is preliminary data.</text>
</comment>
<organism evidence="1 2">
    <name type="scientific">Pseudoalteromonas marina</name>
    <dbReference type="NCBI Taxonomy" id="267375"/>
    <lineage>
        <taxon>Bacteria</taxon>
        <taxon>Pseudomonadati</taxon>
        <taxon>Pseudomonadota</taxon>
        <taxon>Gammaproteobacteria</taxon>
        <taxon>Alteromonadales</taxon>
        <taxon>Pseudoalteromonadaceae</taxon>
        <taxon>Pseudoalteromonas</taxon>
    </lineage>
</organism>
<evidence type="ECO:0000313" key="2">
    <source>
        <dbReference type="Proteomes" id="UP001177212"/>
    </source>
</evidence>
<dbReference type="Proteomes" id="UP001177212">
    <property type="component" value="Unassembled WGS sequence"/>
</dbReference>
<dbReference type="RefSeq" id="WP_305472983.1">
    <property type="nucleotide sequence ID" value="NZ_JAUYVT010000020.1"/>
</dbReference>
<evidence type="ECO:0000313" key="1">
    <source>
        <dbReference type="EMBL" id="MDP2566373.1"/>
    </source>
</evidence>
<keyword evidence="2" id="KW-1185">Reference proteome</keyword>
<evidence type="ECO:0008006" key="3">
    <source>
        <dbReference type="Google" id="ProtNLM"/>
    </source>
</evidence>